<proteinExistence type="predicted"/>
<evidence type="ECO:0000313" key="1">
    <source>
        <dbReference type="EMBL" id="AGV18225.1"/>
    </source>
</evidence>
<protein>
    <submittedName>
        <fullName evidence="1">Putative glycosyltransferase</fullName>
    </submittedName>
</protein>
<dbReference type="Proteomes" id="UP000016714">
    <property type="component" value="Chromosome 1"/>
</dbReference>
<accession>A0A2I3CE25</accession>
<keyword evidence="1" id="KW-0808">Transferase</keyword>
<reference evidence="1 2" key="1">
    <citation type="journal article" date="2015" name="Genome Announc.">
        <title>Complete genome sequence of Vibrio alginolyticus ATCC 17749.</title>
        <authorList>
            <person name="Liu X.F."/>
            <person name="Cao Y."/>
            <person name="Zhang H.L."/>
            <person name="Chen Y.J."/>
            <person name="Hu C.J."/>
        </authorList>
    </citation>
    <scope>NUCLEOTIDE SEQUENCE [LARGE SCALE GENOMIC DNA]</scope>
    <source>
        <strain evidence="2">ATCC 17749 / DSM 2171 / NBRC 15630 / NCIMB 1903 / NCTC 12160 / XII-53</strain>
    </source>
</reference>
<dbReference type="Gene3D" id="2.130.10.10">
    <property type="entry name" value="YVTN repeat-like/Quinoprotein amine dehydrogenase"/>
    <property type="match status" value="1"/>
</dbReference>
<dbReference type="SUPFAM" id="SSF69304">
    <property type="entry name" value="Tricorn protease N-terminal domain"/>
    <property type="match status" value="1"/>
</dbReference>
<dbReference type="AlphaFoldDB" id="A0A2I3CE25"/>
<dbReference type="RefSeq" id="WP_021034099.1">
    <property type="nucleotide sequence ID" value="NC_022349.1"/>
</dbReference>
<name>A0A2I3CE25_VIBAX</name>
<dbReference type="EMBL" id="CP006718">
    <property type="protein sequence ID" value="AGV18225.1"/>
    <property type="molecule type" value="Genomic_DNA"/>
</dbReference>
<dbReference type="HOGENOM" id="CLU_668760_0_0_6"/>
<dbReference type="KEGG" id="vag:N646_2413"/>
<gene>
    <name evidence="1" type="ORF">N646_2413</name>
</gene>
<dbReference type="InterPro" id="IPR015943">
    <property type="entry name" value="WD40/YVTN_repeat-like_dom_sf"/>
</dbReference>
<organism evidence="1 2">
    <name type="scientific">Vibrio alginolyticus (strain ATCC 17749 / DSM 2171 / NBRC 15630 / NCIMB 1903 / NCTC 12160 / XII-53)</name>
    <dbReference type="NCBI Taxonomy" id="1219076"/>
    <lineage>
        <taxon>Bacteria</taxon>
        <taxon>Pseudomonadati</taxon>
        <taxon>Pseudomonadota</taxon>
        <taxon>Gammaproteobacteria</taxon>
        <taxon>Vibrionales</taxon>
        <taxon>Vibrionaceae</taxon>
        <taxon>Vibrio</taxon>
    </lineage>
</organism>
<dbReference type="GO" id="GO:0016740">
    <property type="term" value="F:transferase activity"/>
    <property type="evidence" value="ECO:0007669"/>
    <property type="project" value="UniProtKB-KW"/>
</dbReference>
<evidence type="ECO:0000313" key="2">
    <source>
        <dbReference type="Proteomes" id="UP000016714"/>
    </source>
</evidence>
<sequence>MSSYSGLERNIARVLRRFPAIKEFAKFCYSRLMYVRAKKSYKFKSEVSPIAYSNQSRESFFGYYDKSPENSLGMVITQLSSRSTSLLPSIEKSVEVAVFDNNQEMLLSLSVNAYNWQQGCRAHWLNEDLFIFNDYDSERNIYIAKIYSVSERKQIKEFSHAVQDSFKDEYFISLNYKRLMTLRPDYGYRNTSLLKDKELRDNTQDGLWFVDIKTGNTKLLFSLDDACKINPTPDFQSAVHKFNHVMISPSGEHFIFMHRYLLGKRRFDRLLKFDITTGNVTLLSDFGMVSHCFWVNESTVLGFMRGPNGVDGYWLIDVASGNFTPFQHEKLSGYGDGHPHVVGDWFVTDTYPDKARMQHLLLCNLVTGEVKPIGEFFHGFEFSGETRCDLHPRLSSCGTAVFFDSVFSGKRQLYRMDLPK</sequence>